<evidence type="ECO:0008006" key="4">
    <source>
        <dbReference type="Google" id="ProtNLM"/>
    </source>
</evidence>
<proteinExistence type="predicted"/>
<name>A0AB36TLH9_BACTU</name>
<dbReference type="InterPro" id="IPR023888">
    <property type="entry name" value="SdpC-like"/>
</dbReference>
<comment type="caution">
    <text evidence="2">The sequence shown here is derived from an EMBL/GenBank/DDBJ whole genome shotgun (WGS) entry which is preliminary data.</text>
</comment>
<gene>
    <name evidence="2" type="ORF">COJ61_30225</name>
</gene>
<evidence type="ECO:0000313" key="3">
    <source>
        <dbReference type="Proteomes" id="UP000223839"/>
    </source>
</evidence>
<keyword evidence="1" id="KW-0732">Signal</keyword>
<reference evidence="2 3" key="1">
    <citation type="submission" date="2017-09" db="EMBL/GenBank/DDBJ databases">
        <title>Large-scale bioinformatics analysis of Bacillus genomes uncovers conserved roles of natural products in bacterial physiology.</title>
        <authorList>
            <consortium name="Agbiome Team Llc"/>
            <person name="Bleich R.M."/>
            <person name="Grubbs K.J."/>
            <person name="Santa Maria K.C."/>
            <person name="Allen S.E."/>
            <person name="Farag S."/>
            <person name="Shank E.A."/>
            <person name="Bowers A."/>
        </authorList>
    </citation>
    <scope>NUCLEOTIDE SEQUENCE [LARGE SCALE GENOMIC DNA]</scope>
    <source>
        <strain evidence="2 3">AFS077661</strain>
    </source>
</reference>
<dbReference type="RefSeq" id="WP_097920195.1">
    <property type="nucleotide sequence ID" value="NZ_NUWX01000019.1"/>
</dbReference>
<dbReference type="Pfam" id="PF26137">
    <property type="entry name" value="Toxin_SdpC"/>
    <property type="match status" value="1"/>
</dbReference>
<evidence type="ECO:0000313" key="2">
    <source>
        <dbReference type="EMBL" id="PFM84271.1"/>
    </source>
</evidence>
<accession>A0AB36TLH9</accession>
<protein>
    <recommendedName>
        <fullName evidence="4">Sporulation delaying protein family toxin</fullName>
    </recommendedName>
</protein>
<sequence length="223" mass="23866">MMKFKKVIPTVLALGLAINSTSVFAAENTNSNSQNKAAVTTESKQQQYDGETIYRGLFFGEGPVAKLFPEIWSEDLTKQANTTEAKKVSEFLTEKINEVDPNYFNELKAAVYSGDNIKIQEAFGKGGQLLVKVSEGLQNEKVGEGQGLACTVVAGCVAAIYAAGAVTTVAVVTHAGAITAAVGVVAYKYVVATEWKWTAPKADSDAEIMHEMLIEKVATTFAK</sequence>
<dbReference type="NCBIfam" id="TIGR04032">
    <property type="entry name" value="toxin_SdpC"/>
    <property type="match status" value="1"/>
</dbReference>
<evidence type="ECO:0000256" key="1">
    <source>
        <dbReference type="SAM" id="SignalP"/>
    </source>
</evidence>
<dbReference type="EMBL" id="NUYG01000094">
    <property type="protein sequence ID" value="PFM84271.1"/>
    <property type="molecule type" value="Genomic_DNA"/>
</dbReference>
<organism evidence="2 3">
    <name type="scientific">Bacillus thuringiensis</name>
    <dbReference type="NCBI Taxonomy" id="1428"/>
    <lineage>
        <taxon>Bacteria</taxon>
        <taxon>Bacillati</taxon>
        <taxon>Bacillota</taxon>
        <taxon>Bacilli</taxon>
        <taxon>Bacillales</taxon>
        <taxon>Bacillaceae</taxon>
        <taxon>Bacillus</taxon>
        <taxon>Bacillus cereus group</taxon>
    </lineage>
</organism>
<feature type="chain" id="PRO_5044246192" description="Sporulation delaying protein family toxin" evidence="1">
    <location>
        <begin position="26"/>
        <end position="223"/>
    </location>
</feature>
<feature type="signal peptide" evidence="1">
    <location>
        <begin position="1"/>
        <end position="25"/>
    </location>
</feature>
<dbReference type="Proteomes" id="UP000223839">
    <property type="component" value="Unassembled WGS sequence"/>
</dbReference>
<dbReference type="AlphaFoldDB" id="A0AB36TLH9"/>